<reference evidence="2 3" key="1">
    <citation type="submission" date="2017-11" db="EMBL/GenBank/DDBJ databases">
        <title>Genome sequence of Entomoplasma lucivorax PIPN-2 (ATCC 49196).</title>
        <authorList>
            <person name="Lo W.-S."/>
            <person name="Gasparich G.E."/>
            <person name="Kuo C.-H."/>
        </authorList>
    </citation>
    <scope>NUCLEOTIDE SEQUENCE [LARGE SCALE GENOMIC DNA]</scope>
    <source>
        <strain evidence="2 3">PIPN-2</strain>
    </source>
</reference>
<accession>A0A2S5RDD7</accession>
<sequence>MLKKEIILSSKNRIPFIIGLIGSGLSMYTGLFIISLPLIFKLSPNINSHIDWKIWLMGASVLVTGLLSTVAHSLVIACRFTMRKKFYIALVVVLVFCSIPFISAPFAWIPNIVVLVLLIINRKQDEIFAPKSDQVDFDEKVIKINKTLKTKAQFTLQNRTLFIIGLVFNGVALLATLVFLLILLASTYKPNLREDYLNETALFTIFAIYALLEIMMVIMFSLILGEKLVISKNSYLFFMVVLVISSIPFVSSAIAVVPNLIITIFLVIQQKQEKDVVHNFKTKNQQVNQ</sequence>
<feature type="transmembrane region" description="Helical" evidence="1">
    <location>
        <begin position="87"/>
        <end position="120"/>
    </location>
</feature>
<feature type="transmembrane region" description="Helical" evidence="1">
    <location>
        <begin position="200"/>
        <end position="223"/>
    </location>
</feature>
<dbReference type="AlphaFoldDB" id="A0A2S5RDD7"/>
<dbReference type="EMBL" id="PHNE01000004">
    <property type="protein sequence ID" value="PPE05222.1"/>
    <property type="molecule type" value="Genomic_DNA"/>
</dbReference>
<feature type="transmembrane region" description="Helical" evidence="1">
    <location>
        <begin position="161"/>
        <end position="188"/>
    </location>
</feature>
<dbReference type="Proteomes" id="UP000237865">
    <property type="component" value="Unassembled WGS sequence"/>
</dbReference>
<feature type="transmembrane region" description="Helical" evidence="1">
    <location>
        <begin position="16"/>
        <end position="40"/>
    </location>
</feature>
<comment type="caution">
    <text evidence="2">The sequence shown here is derived from an EMBL/GenBank/DDBJ whole genome shotgun (WGS) entry which is preliminary data.</text>
</comment>
<feature type="transmembrane region" description="Helical" evidence="1">
    <location>
        <begin position="235"/>
        <end position="268"/>
    </location>
</feature>
<proteinExistence type="predicted"/>
<evidence type="ECO:0000256" key="1">
    <source>
        <dbReference type="SAM" id="Phobius"/>
    </source>
</evidence>
<gene>
    <name evidence="2" type="ORF">ELUCI_v1c07580</name>
</gene>
<evidence type="ECO:0000313" key="2">
    <source>
        <dbReference type="EMBL" id="PPE05222.1"/>
    </source>
</evidence>
<keyword evidence="1" id="KW-0812">Transmembrane</keyword>
<protein>
    <submittedName>
        <fullName evidence="2">Uncharacterized protein</fullName>
    </submittedName>
</protein>
<dbReference type="RefSeq" id="WP_028126478.1">
    <property type="nucleotide sequence ID" value="NZ_PHNE01000004.1"/>
</dbReference>
<keyword evidence="1" id="KW-0472">Membrane</keyword>
<feature type="transmembrane region" description="Helical" evidence="1">
    <location>
        <begin position="52"/>
        <end position="75"/>
    </location>
</feature>
<keyword evidence="1" id="KW-1133">Transmembrane helix</keyword>
<dbReference type="STRING" id="1399797.GCA_000518285_00444"/>
<keyword evidence="3" id="KW-1185">Reference proteome</keyword>
<evidence type="ECO:0000313" key="3">
    <source>
        <dbReference type="Proteomes" id="UP000237865"/>
    </source>
</evidence>
<name>A0A2S5RDD7_9MOLU</name>
<organism evidence="2 3">
    <name type="scientific">Williamsoniiplasma lucivorax</name>
    <dbReference type="NCBI Taxonomy" id="209274"/>
    <lineage>
        <taxon>Bacteria</taxon>
        <taxon>Bacillati</taxon>
        <taxon>Mycoplasmatota</taxon>
        <taxon>Mollicutes</taxon>
        <taxon>Entomoplasmatales</taxon>
        <taxon>Williamsoniiplasma</taxon>
    </lineage>
</organism>